<dbReference type="AlphaFoldDB" id="A0A225NII7"/>
<dbReference type="EMBL" id="AQQR01000009">
    <property type="protein sequence ID" value="OWU71515.1"/>
    <property type="molecule type" value="Genomic_DNA"/>
</dbReference>
<accession>A0A225NII7</accession>
<sequence>MTTLRRPRVGILTYHFSENFGALMQAYGLQTWLREQGCDAEFINYHPSHVEEGGSFWGNLVRGKAKGAAKVAFLRFAAVKRRIKGEADHTEVFLDFQRDVLGVHGPALPDGPAVDAWLAGPEGRFDMLVCGSDQIWAPSDQFGVDPVYYLRFPGGAQGARRISYAPSFGRAKLDKTYAAEVKSDLERLDGVSVREQSGVDIVREITGRDAACVPDPTILLGDFSGLVSQAKTTPADGHVFCYALRTGQRIRDVAMLAGEQTGGAVLSPYNVHRRWPEIGETITPTPAEWVAYAQKAAFIVTNSFHGTVFAILFRKPFLTVGLPGKRAGLNERSKNLLSTLGLMDRFIPEDLDEAGIRARMEAPIDWEAAGLKLAALQEDGRSYLRGQLEQLRFFSERHAMEVVSHA</sequence>
<evidence type="ECO:0000313" key="3">
    <source>
        <dbReference type="Proteomes" id="UP000215377"/>
    </source>
</evidence>
<feature type="domain" description="Polysaccharide pyruvyl transferase" evidence="1">
    <location>
        <begin position="19"/>
        <end position="320"/>
    </location>
</feature>
<evidence type="ECO:0000259" key="1">
    <source>
        <dbReference type="Pfam" id="PF04230"/>
    </source>
</evidence>
<reference evidence="2 3" key="1">
    <citation type="submission" date="2013-04" db="EMBL/GenBank/DDBJ databases">
        <title>Oceanicola sp. 22II1-22F33 Genome Sequencing.</title>
        <authorList>
            <person name="Lai Q."/>
            <person name="Li G."/>
            <person name="Shao Z."/>
        </authorList>
    </citation>
    <scope>NUCLEOTIDE SEQUENCE [LARGE SCALE GENOMIC DNA]</scope>
    <source>
        <strain evidence="2 3">22II1-22F33</strain>
    </source>
</reference>
<protein>
    <recommendedName>
        <fullName evidence="1">Polysaccharide pyruvyl transferase domain-containing protein</fullName>
    </recommendedName>
</protein>
<gene>
    <name evidence="2" type="ORF">ATO3_18940</name>
</gene>
<name>A0A225NII7_9RHOB</name>
<comment type="caution">
    <text evidence="2">The sequence shown here is derived from an EMBL/GenBank/DDBJ whole genome shotgun (WGS) entry which is preliminary data.</text>
</comment>
<dbReference type="Pfam" id="PF04230">
    <property type="entry name" value="PS_pyruv_trans"/>
    <property type="match status" value="1"/>
</dbReference>
<dbReference type="InterPro" id="IPR007345">
    <property type="entry name" value="Polysacch_pyruvyl_Trfase"/>
</dbReference>
<evidence type="ECO:0000313" key="2">
    <source>
        <dbReference type="EMBL" id="OWU71515.1"/>
    </source>
</evidence>
<dbReference type="Proteomes" id="UP000215377">
    <property type="component" value="Unassembled WGS sequence"/>
</dbReference>
<keyword evidence="3" id="KW-1185">Reference proteome</keyword>
<organism evidence="2 3">
    <name type="scientific">Marinibacterium profundimaris</name>
    <dbReference type="NCBI Taxonomy" id="1679460"/>
    <lineage>
        <taxon>Bacteria</taxon>
        <taxon>Pseudomonadati</taxon>
        <taxon>Pseudomonadota</taxon>
        <taxon>Alphaproteobacteria</taxon>
        <taxon>Rhodobacterales</taxon>
        <taxon>Paracoccaceae</taxon>
        <taxon>Marinibacterium</taxon>
    </lineage>
</organism>
<proteinExistence type="predicted"/>